<evidence type="ECO:0000256" key="4">
    <source>
        <dbReference type="ARBA" id="ARBA00023136"/>
    </source>
</evidence>
<feature type="transmembrane region" description="Helical" evidence="6">
    <location>
        <begin position="182"/>
        <end position="202"/>
    </location>
</feature>
<feature type="region of interest" description="Disordered" evidence="5">
    <location>
        <begin position="1"/>
        <end position="43"/>
    </location>
</feature>
<keyword evidence="8" id="KW-1185">Reference proteome</keyword>
<feature type="transmembrane region" description="Helical" evidence="6">
    <location>
        <begin position="222"/>
        <end position="241"/>
    </location>
</feature>
<comment type="subcellular location">
    <subcellularLocation>
        <location evidence="1">Membrane</location>
        <topology evidence="1">Multi-pass membrane protein</topology>
    </subcellularLocation>
</comment>
<dbReference type="PANTHER" id="PTHR22950">
    <property type="entry name" value="AMINO ACID TRANSPORTER"/>
    <property type="match status" value="1"/>
</dbReference>
<organism evidence="8 9">
    <name type="scientific">Plectus sambesii</name>
    <dbReference type="NCBI Taxonomy" id="2011161"/>
    <lineage>
        <taxon>Eukaryota</taxon>
        <taxon>Metazoa</taxon>
        <taxon>Ecdysozoa</taxon>
        <taxon>Nematoda</taxon>
        <taxon>Chromadorea</taxon>
        <taxon>Plectida</taxon>
        <taxon>Plectina</taxon>
        <taxon>Plectoidea</taxon>
        <taxon>Plectidae</taxon>
        <taxon>Plectus</taxon>
    </lineage>
</organism>
<dbReference type="GO" id="GO:0016020">
    <property type="term" value="C:membrane"/>
    <property type="evidence" value="ECO:0007669"/>
    <property type="project" value="UniProtKB-SubCell"/>
</dbReference>
<dbReference type="GO" id="GO:0015179">
    <property type="term" value="F:L-amino acid transmembrane transporter activity"/>
    <property type="evidence" value="ECO:0007669"/>
    <property type="project" value="TreeGrafter"/>
</dbReference>
<dbReference type="AlphaFoldDB" id="A0A914WWE1"/>
<evidence type="ECO:0000256" key="3">
    <source>
        <dbReference type="ARBA" id="ARBA00022989"/>
    </source>
</evidence>
<evidence type="ECO:0000259" key="7">
    <source>
        <dbReference type="Pfam" id="PF01490"/>
    </source>
</evidence>
<reference evidence="9" key="1">
    <citation type="submission" date="2022-11" db="UniProtKB">
        <authorList>
            <consortium name="WormBaseParasite"/>
        </authorList>
    </citation>
    <scope>IDENTIFICATION</scope>
</reference>
<accession>A0A914WWE1</accession>
<evidence type="ECO:0000256" key="2">
    <source>
        <dbReference type="ARBA" id="ARBA00022692"/>
    </source>
</evidence>
<sequence>MANISWPPAAVGTTDDGASLLPGAEEEGTVEEAPPGLHKADDESGASWMTSFLVVVGDQSDTIFHDIFGVSFCDHWYMSRRFVVPLMAILFIWPLCYAKNIDFLKYPSGVATIGVFYLTGLTVYVYFTTDTSNVIVKKGPEVWSDVFSVVPAIMFAYQMHVSVIPVYSRVRPHNLANYTKMFSATLLVCFIAYTTVGTFGYLTFGTSIQEDLFSSYSTKNHWVMAGFVLFTIKTLLTYPILNFCGRLAVESVYADVRGQDELLWSESNKRTFGHVVSTIWFLSSLVVAVFVPNIASVVDFLGCLATFFILIFPGICLIRAHALFGDTMPEWKARLVLTVGCVFVVIGFFVFGMTLAESVEFNLRTAQPKHGKLLCP</sequence>
<feature type="transmembrane region" description="Helical" evidence="6">
    <location>
        <begin position="297"/>
        <end position="323"/>
    </location>
</feature>
<dbReference type="Proteomes" id="UP000887566">
    <property type="component" value="Unplaced"/>
</dbReference>
<keyword evidence="2 6" id="KW-0812">Transmembrane</keyword>
<feature type="domain" description="Amino acid transporter transmembrane" evidence="7">
    <location>
        <begin position="49"/>
        <end position="352"/>
    </location>
</feature>
<dbReference type="InterPro" id="IPR013057">
    <property type="entry name" value="AA_transpt_TM"/>
</dbReference>
<dbReference type="WBParaSite" id="PSAMB.scaffold550size47471.g6829.t1">
    <property type="protein sequence ID" value="PSAMB.scaffold550size47471.g6829.t1"/>
    <property type="gene ID" value="PSAMB.scaffold550size47471.g6829"/>
</dbReference>
<dbReference type="Pfam" id="PF01490">
    <property type="entry name" value="Aa_trans"/>
    <property type="match status" value="1"/>
</dbReference>
<evidence type="ECO:0000256" key="1">
    <source>
        <dbReference type="ARBA" id="ARBA00004141"/>
    </source>
</evidence>
<keyword evidence="3 6" id="KW-1133">Transmembrane helix</keyword>
<evidence type="ECO:0000313" key="9">
    <source>
        <dbReference type="WBParaSite" id="PSAMB.scaffold550size47471.g6829.t1"/>
    </source>
</evidence>
<feature type="transmembrane region" description="Helical" evidence="6">
    <location>
        <begin position="82"/>
        <end position="98"/>
    </location>
</feature>
<keyword evidence="4 6" id="KW-0472">Membrane</keyword>
<proteinExistence type="predicted"/>
<evidence type="ECO:0000256" key="5">
    <source>
        <dbReference type="SAM" id="MobiDB-lite"/>
    </source>
</evidence>
<evidence type="ECO:0000313" key="8">
    <source>
        <dbReference type="Proteomes" id="UP000887566"/>
    </source>
</evidence>
<feature type="transmembrane region" description="Helical" evidence="6">
    <location>
        <begin position="147"/>
        <end position="170"/>
    </location>
</feature>
<name>A0A914WWE1_9BILA</name>
<protein>
    <submittedName>
        <fullName evidence="9">Amino acid transporter transmembrane domain-containing protein</fullName>
    </submittedName>
</protein>
<dbReference type="PANTHER" id="PTHR22950:SF652">
    <property type="entry name" value="TRANSMEMBRANE AMINO ACID TRANSPORTER FAMILY PROTEIN"/>
    <property type="match status" value="1"/>
</dbReference>
<evidence type="ECO:0000256" key="6">
    <source>
        <dbReference type="SAM" id="Phobius"/>
    </source>
</evidence>
<feature type="transmembrane region" description="Helical" evidence="6">
    <location>
        <begin position="110"/>
        <end position="127"/>
    </location>
</feature>
<feature type="transmembrane region" description="Helical" evidence="6">
    <location>
        <begin position="272"/>
        <end position="291"/>
    </location>
</feature>
<feature type="transmembrane region" description="Helical" evidence="6">
    <location>
        <begin position="335"/>
        <end position="356"/>
    </location>
</feature>